<evidence type="ECO:0000313" key="3">
    <source>
        <dbReference type="Proteomes" id="UP000180098"/>
    </source>
</evidence>
<accession>A0A1S2LH43</accession>
<dbReference type="Proteomes" id="UP000180098">
    <property type="component" value="Unassembled WGS sequence"/>
</dbReference>
<organism evidence="2 3">
    <name type="scientific">Anaerobacillus arseniciselenatis</name>
    <dbReference type="NCBI Taxonomy" id="85682"/>
    <lineage>
        <taxon>Bacteria</taxon>
        <taxon>Bacillati</taxon>
        <taxon>Bacillota</taxon>
        <taxon>Bacilli</taxon>
        <taxon>Bacillales</taxon>
        <taxon>Bacillaceae</taxon>
        <taxon>Anaerobacillus</taxon>
    </lineage>
</organism>
<sequence>MEFVGLILIQLIFILAIIFVVSSIIKKVSQKAASFNATTIKWIFIGYITILVAATIFLFVVPIGVEEKNVSINEARQIEENFYNATHEGNLEKIEGLLTIDEWEFSFEEPVLHLNLNQGDQSSMRILVKNKDTNDGNVNIVHYSTPYFTLGVDVTHVVRSPQLEMINGTLEIGSTWGEPVRMAKFHKEFTITQFTGEGMFYDGHLSRVGTNALYIKVPANVEISAADYVHIEYVRP</sequence>
<keyword evidence="1" id="KW-0812">Transmembrane</keyword>
<protein>
    <submittedName>
        <fullName evidence="2">Uncharacterized protein</fullName>
    </submittedName>
</protein>
<keyword evidence="3" id="KW-1185">Reference proteome</keyword>
<evidence type="ECO:0000256" key="1">
    <source>
        <dbReference type="SAM" id="Phobius"/>
    </source>
</evidence>
<name>A0A1S2LH43_9BACI</name>
<keyword evidence="1" id="KW-0472">Membrane</keyword>
<dbReference type="RefSeq" id="WP_071313567.1">
    <property type="nucleotide sequence ID" value="NZ_MLQQ01000026.1"/>
</dbReference>
<feature type="transmembrane region" description="Helical" evidence="1">
    <location>
        <begin position="6"/>
        <end position="25"/>
    </location>
</feature>
<evidence type="ECO:0000313" key="2">
    <source>
        <dbReference type="EMBL" id="OIJ11634.1"/>
    </source>
</evidence>
<dbReference type="EMBL" id="MLQQ01000026">
    <property type="protein sequence ID" value="OIJ11634.1"/>
    <property type="molecule type" value="Genomic_DNA"/>
</dbReference>
<reference evidence="2 3" key="1">
    <citation type="submission" date="2016-10" db="EMBL/GenBank/DDBJ databases">
        <title>Draft genome sequences of four alkaliphilic bacteria belonging to the Anaerobacillus genus.</title>
        <authorList>
            <person name="Bassil N.M."/>
            <person name="Lloyd J.R."/>
        </authorList>
    </citation>
    <scope>NUCLEOTIDE SEQUENCE [LARGE SCALE GENOMIC DNA]</scope>
    <source>
        <strain evidence="2 3">DSM 15340</strain>
    </source>
</reference>
<dbReference type="OrthoDB" id="2842789at2"/>
<dbReference type="AlphaFoldDB" id="A0A1S2LH43"/>
<comment type="caution">
    <text evidence="2">The sequence shown here is derived from an EMBL/GenBank/DDBJ whole genome shotgun (WGS) entry which is preliminary data.</text>
</comment>
<gene>
    <name evidence="2" type="ORF">BKP35_11900</name>
</gene>
<proteinExistence type="predicted"/>
<keyword evidence="1" id="KW-1133">Transmembrane helix</keyword>
<feature type="transmembrane region" description="Helical" evidence="1">
    <location>
        <begin position="45"/>
        <end position="65"/>
    </location>
</feature>